<dbReference type="AlphaFoldDB" id="A0A3B6TB63"/>
<name>A0A3B6TB63_WHEAT</name>
<reference evidence="1" key="1">
    <citation type="submission" date="2018-08" db="EMBL/GenBank/DDBJ databases">
        <authorList>
            <person name="Rossello M."/>
        </authorList>
    </citation>
    <scope>NUCLEOTIDE SEQUENCE [LARGE SCALE GENOMIC DNA]</scope>
    <source>
        <strain evidence="1">cv. Chinese Spring</strain>
    </source>
</reference>
<evidence type="ECO:0000313" key="2">
    <source>
        <dbReference type="Proteomes" id="UP000019116"/>
    </source>
</evidence>
<dbReference type="OrthoDB" id="582849at2759"/>
<dbReference type="PANTHER" id="PTHR33085">
    <property type="entry name" value="OS12G0113100 PROTEIN-RELATED"/>
    <property type="match status" value="1"/>
</dbReference>
<dbReference type="InterPro" id="IPR012871">
    <property type="entry name" value="DUF1668_ORYSA"/>
</dbReference>
<dbReference type="PANTHER" id="PTHR33085:SF47">
    <property type="entry name" value="OS02G0513400 PROTEIN"/>
    <property type="match status" value="1"/>
</dbReference>
<protein>
    <recommendedName>
        <fullName evidence="3">F-box associated domain-containing protein</fullName>
    </recommendedName>
</protein>
<dbReference type="Gramene" id="TraesCS7D02G161600.1">
    <property type="protein sequence ID" value="TraesCS7D02G161600.1.cds1"/>
    <property type="gene ID" value="TraesCS7D02G161600"/>
</dbReference>
<proteinExistence type="predicted"/>
<evidence type="ECO:0000313" key="1">
    <source>
        <dbReference type="EnsemblPlants" id="TraesCS7D02G161600.1.cds1"/>
    </source>
</evidence>
<keyword evidence="2" id="KW-1185">Reference proteome</keyword>
<organism evidence="1">
    <name type="scientific">Triticum aestivum</name>
    <name type="common">Wheat</name>
    <dbReference type="NCBI Taxonomy" id="4565"/>
    <lineage>
        <taxon>Eukaryota</taxon>
        <taxon>Viridiplantae</taxon>
        <taxon>Streptophyta</taxon>
        <taxon>Embryophyta</taxon>
        <taxon>Tracheophyta</taxon>
        <taxon>Spermatophyta</taxon>
        <taxon>Magnoliopsida</taxon>
        <taxon>Liliopsida</taxon>
        <taxon>Poales</taxon>
        <taxon>Poaceae</taxon>
        <taxon>BOP clade</taxon>
        <taxon>Pooideae</taxon>
        <taxon>Triticodae</taxon>
        <taxon>Triticeae</taxon>
        <taxon>Triticinae</taxon>
        <taxon>Triticum</taxon>
    </lineage>
</organism>
<reference evidence="1" key="2">
    <citation type="submission" date="2018-10" db="UniProtKB">
        <authorList>
            <consortium name="EnsemblPlants"/>
        </authorList>
    </citation>
    <scope>IDENTIFICATION</scope>
</reference>
<evidence type="ECO:0008006" key="3">
    <source>
        <dbReference type="Google" id="ProtNLM"/>
    </source>
</evidence>
<dbReference type="Gramene" id="TraesWEE_scaffold_122207_01G000100.1">
    <property type="protein sequence ID" value="TraesWEE_scaffold_122207_01G000100.1"/>
    <property type="gene ID" value="TraesWEE_scaffold_122207_01G000100"/>
</dbReference>
<sequence>MDWSWKSEPSLPPCSGLDVVAYALHPDGRTIFVSTVSTTHSFDTGNGLWKELGDWVLPFRGQAYFDGSLDAWVGIHHKGEGHVCCCLVASRSAAAERPPDCRMLKEKLFRRNNEEPWMGGGGHMGATLTYMGHNRFCLVENILRHEKAVDSMLHLTLFGLEYDREGELRTEARPCTRSYPVSKNTMLFSHAAFWM</sequence>
<dbReference type="Proteomes" id="UP000019116">
    <property type="component" value="Chromosome 7D"/>
</dbReference>
<accession>A0A3B6TB63</accession>
<dbReference type="EnsemblPlants" id="TraesCS7D02G161600.1">
    <property type="protein sequence ID" value="TraesCS7D02G161600.1.cds1"/>
    <property type="gene ID" value="TraesCS7D02G161600"/>
</dbReference>
<dbReference type="Gramene" id="TraesCAD_scaffold_127042_01G000100.1">
    <property type="protein sequence ID" value="TraesCAD_scaffold_127042_01G000100.1"/>
    <property type="gene ID" value="TraesCAD_scaffold_127042_01G000100"/>
</dbReference>
<dbReference type="Pfam" id="PF07893">
    <property type="entry name" value="DUF1668"/>
    <property type="match status" value="1"/>
</dbReference>
<dbReference type="Gramene" id="TraesCS7D03G0364700.1">
    <property type="protein sequence ID" value="TraesCS7D03G0364700.1.CDS1"/>
    <property type="gene ID" value="TraesCS7D03G0364700"/>
</dbReference>